<evidence type="ECO:0000256" key="1">
    <source>
        <dbReference type="ARBA" id="ARBA00010529"/>
    </source>
</evidence>
<accession>A0A560CZB5</accession>
<comment type="caution">
    <text evidence="4">The sequence shown here is derived from an EMBL/GenBank/DDBJ whole genome shotgun (WGS) entry which is preliminary data.</text>
</comment>
<evidence type="ECO:0000256" key="3">
    <source>
        <dbReference type="SAM" id="MobiDB-lite"/>
    </source>
</evidence>
<name>A0A560CZB5_9BRAD</name>
<sequence length="84" mass="8758">MATVGYKELNEAGEFVVPGFVKMSVVSKPATEARSGINPFTKEPLEFAAKPASKSVKASPIKAAKDAGGMTENAQPKLRSGDCS</sequence>
<dbReference type="SUPFAM" id="SSF47729">
    <property type="entry name" value="IHF-like DNA-binding proteins"/>
    <property type="match status" value="1"/>
</dbReference>
<dbReference type="Proteomes" id="UP000319949">
    <property type="component" value="Unassembled WGS sequence"/>
</dbReference>
<proteinExistence type="inferred from homology"/>
<organism evidence="4 5">
    <name type="scientific">Bradyrhizobium stylosanthis</name>
    <dbReference type="NCBI Taxonomy" id="1803665"/>
    <lineage>
        <taxon>Bacteria</taxon>
        <taxon>Pseudomonadati</taxon>
        <taxon>Pseudomonadota</taxon>
        <taxon>Alphaproteobacteria</taxon>
        <taxon>Hyphomicrobiales</taxon>
        <taxon>Nitrobacteraceae</taxon>
        <taxon>Bradyrhizobium</taxon>
    </lineage>
</organism>
<dbReference type="GO" id="GO:0030527">
    <property type="term" value="F:structural constituent of chromatin"/>
    <property type="evidence" value="ECO:0007669"/>
    <property type="project" value="InterPro"/>
</dbReference>
<comment type="similarity">
    <text evidence="1">Belongs to the bacterial histone-like protein family.</text>
</comment>
<dbReference type="Pfam" id="PF00216">
    <property type="entry name" value="Bac_DNA_binding"/>
    <property type="match status" value="1"/>
</dbReference>
<protein>
    <submittedName>
        <fullName evidence="4">DNA-binding protein</fullName>
    </submittedName>
</protein>
<dbReference type="InterPro" id="IPR010992">
    <property type="entry name" value="IHF-like_DNA-bd_dom_sf"/>
</dbReference>
<gene>
    <name evidence="4" type="ORF">FBZ96_11612</name>
</gene>
<evidence type="ECO:0000313" key="5">
    <source>
        <dbReference type="Proteomes" id="UP000319949"/>
    </source>
</evidence>
<evidence type="ECO:0000313" key="4">
    <source>
        <dbReference type="EMBL" id="TWA90206.1"/>
    </source>
</evidence>
<dbReference type="CDD" id="cd13834">
    <property type="entry name" value="HU_like"/>
    <property type="match status" value="1"/>
</dbReference>
<dbReference type="InterPro" id="IPR000119">
    <property type="entry name" value="Hist_DNA-bd"/>
</dbReference>
<dbReference type="Gene3D" id="4.10.520.10">
    <property type="entry name" value="IHF-like DNA-binding proteins"/>
    <property type="match status" value="1"/>
</dbReference>
<dbReference type="STRING" id="1803665.GCA_001641335_04233"/>
<dbReference type="AlphaFoldDB" id="A0A560CZB5"/>
<keyword evidence="5" id="KW-1185">Reference proteome</keyword>
<dbReference type="GO" id="GO:0003677">
    <property type="term" value="F:DNA binding"/>
    <property type="evidence" value="ECO:0007669"/>
    <property type="project" value="UniProtKB-KW"/>
</dbReference>
<dbReference type="EMBL" id="VITK01000016">
    <property type="protein sequence ID" value="TWA90206.1"/>
    <property type="molecule type" value="Genomic_DNA"/>
</dbReference>
<feature type="region of interest" description="Disordered" evidence="3">
    <location>
        <begin position="58"/>
        <end position="84"/>
    </location>
</feature>
<evidence type="ECO:0000256" key="2">
    <source>
        <dbReference type="ARBA" id="ARBA00023125"/>
    </source>
</evidence>
<reference evidence="4 5" key="1">
    <citation type="submission" date="2019-06" db="EMBL/GenBank/DDBJ databases">
        <title>Genomic Encyclopedia of Type Strains, Phase IV (KMG-V): Genome sequencing to study the core and pangenomes of soil and plant-associated prokaryotes.</title>
        <authorList>
            <person name="Whitman W."/>
        </authorList>
    </citation>
    <scope>NUCLEOTIDE SEQUENCE [LARGE SCALE GENOMIC DNA]</scope>
    <source>
        <strain evidence="4 5">BR 510</strain>
    </source>
</reference>
<keyword evidence="2 4" id="KW-0238">DNA-binding</keyword>